<dbReference type="EMBL" id="JBJYXY010000001">
    <property type="protein sequence ID" value="MFN2977054.1"/>
    <property type="molecule type" value="Genomic_DNA"/>
</dbReference>
<evidence type="ECO:0000313" key="2">
    <source>
        <dbReference type="Proteomes" id="UP001634747"/>
    </source>
</evidence>
<reference evidence="1 2" key="1">
    <citation type="submission" date="2024-12" db="EMBL/GenBank/DDBJ databases">
        <authorList>
            <person name="Lee Y."/>
        </authorList>
    </citation>
    <scope>NUCLEOTIDE SEQUENCE [LARGE SCALE GENOMIC DNA]</scope>
    <source>
        <strain evidence="1 2">03SUJ4</strain>
    </source>
</reference>
<evidence type="ECO:0000313" key="1">
    <source>
        <dbReference type="EMBL" id="MFN2977054.1"/>
    </source>
</evidence>
<organism evidence="1 2">
    <name type="scientific">Terriglobus aquaticus</name>
    <dbReference type="NCBI Taxonomy" id="940139"/>
    <lineage>
        <taxon>Bacteria</taxon>
        <taxon>Pseudomonadati</taxon>
        <taxon>Acidobacteriota</taxon>
        <taxon>Terriglobia</taxon>
        <taxon>Terriglobales</taxon>
        <taxon>Acidobacteriaceae</taxon>
        <taxon>Terriglobus</taxon>
    </lineage>
</organism>
<keyword evidence="2" id="KW-1185">Reference proteome</keyword>
<dbReference type="Proteomes" id="UP001634747">
    <property type="component" value="Unassembled WGS sequence"/>
</dbReference>
<proteinExistence type="predicted"/>
<accession>A0ABW9KMR2</accession>
<gene>
    <name evidence="1" type="ORF">ACK2TP_14880</name>
</gene>
<protein>
    <recommendedName>
        <fullName evidence="3">CopG-like ribbon-helix-helix domain-containing protein</fullName>
    </recommendedName>
</protein>
<name>A0ABW9KMR2_9BACT</name>
<dbReference type="RefSeq" id="WP_263414771.1">
    <property type="nucleotide sequence ID" value="NZ_BAABBH010000001.1"/>
</dbReference>
<comment type="caution">
    <text evidence="1">The sequence shown here is derived from an EMBL/GenBank/DDBJ whole genome shotgun (WGS) entry which is preliminary data.</text>
</comment>
<sequence>MPQRNVFLALPEDLYVEAWDLADLRQISISDLLIEALSEIIETERRAQSIEEPDSVAPKRPTRVQ</sequence>
<evidence type="ECO:0008006" key="3">
    <source>
        <dbReference type="Google" id="ProtNLM"/>
    </source>
</evidence>